<evidence type="ECO:0000256" key="6">
    <source>
        <dbReference type="SAM" id="Phobius"/>
    </source>
</evidence>
<dbReference type="InterPro" id="IPR012858">
    <property type="entry name" value="DC_STAMP-like"/>
</dbReference>
<sequence>MKLKQICKTVPARIIISLVFMAFGIAVGYLFWKTSCQQLDFGSPLANQLIKWLIIGSFALGCAATPTVRCVVLITLTTVINLDGQSIIQCALMAKLADTAGQNLIINFQRATNSVLCNIDVAKNITKAKVDLMEKPTQDVMDDLLQGVDSSSNVGRHMPDLVNRLENELGKLAKGGEVEEMEERAAYVDEQERQIRRKKKHESDEQLKKRFEERNHKQYHKVNKLREGMLREFINKSTYRCNDIVNGAVFLCKEWFDRKLEECIQSAWWEVLCIMYEFDWLCTFFEVLNFRFEECGSEKTEIDKYAEQYGNQLALADQWTQDLASEFLVNIQYKVDFPFHQPNLVTLQQMLVIVREAFSGVTQLLRYLSTFLSSIGFVFILMALRTNYKWFKTFQEDISHENVYLTPTWWLIDRRRRKENRTTLRPLRPFEKKRLHNPLTLKPNAIEQKQLFRGLGKLINLLIVSVSLIVVDTQFYNMMMLAAQHSGIEVIQEGRHDLTVNVQGTGAVAKMVSSIVQDVDKTYQLDQNITNHHCMAIPSKADQKEIRWIWIYFAILLVQSTAGIYLVRLRVLIASLVFPQRQRVRNVWLYNDMLRQRALFNRQRKININRMAMGGEEFPKRTWLDSILNRCKCLWCGRTEAEKVRTCKEHDRTVFFCKDCWQEEMNGTCAACTLSTENVLDGEGRIKEEYRHMGIERKKKVDVNADGSDSKKPEADAAPDQHN</sequence>
<feature type="transmembrane region" description="Helical" evidence="6">
    <location>
        <begin position="458"/>
        <end position="476"/>
    </location>
</feature>
<evidence type="ECO:0000259" key="7">
    <source>
        <dbReference type="Pfam" id="PF07782"/>
    </source>
</evidence>
<dbReference type="STRING" id="70415.A0A5S6R1I5"/>
<proteinExistence type="predicted"/>
<feature type="transmembrane region" description="Helical" evidence="6">
    <location>
        <begin position="364"/>
        <end position="384"/>
    </location>
</feature>
<keyword evidence="4 6" id="KW-0472">Membrane</keyword>
<name>A0A5S6R1I5_TRIMR</name>
<dbReference type="Pfam" id="PF07782">
    <property type="entry name" value="DC_STAMP"/>
    <property type="match status" value="1"/>
</dbReference>
<reference evidence="9" key="1">
    <citation type="submission" date="2019-12" db="UniProtKB">
        <authorList>
            <consortium name="WormBaseParasite"/>
        </authorList>
    </citation>
    <scope>IDENTIFICATION</scope>
</reference>
<organism evidence="8 9">
    <name type="scientific">Trichuris muris</name>
    <name type="common">Mouse whipworm</name>
    <dbReference type="NCBI Taxonomy" id="70415"/>
    <lineage>
        <taxon>Eukaryota</taxon>
        <taxon>Metazoa</taxon>
        <taxon>Ecdysozoa</taxon>
        <taxon>Nematoda</taxon>
        <taxon>Enoplea</taxon>
        <taxon>Dorylaimia</taxon>
        <taxon>Trichinellida</taxon>
        <taxon>Trichuridae</taxon>
        <taxon>Trichuris</taxon>
    </lineage>
</organism>
<feature type="region of interest" description="Disordered" evidence="5">
    <location>
        <begin position="697"/>
        <end position="723"/>
    </location>
</feature>
<evidence type="ECO:0000256" key="4">
    <source>
        <dbReference type="ARBA" id="ARBA00023136"/>
    </source>
</evidence>
<feature type="domain" description="Dendritic cell-specific transmembrane protein-like" evidence="7">
    <location>
        <begin position="400"/>
        <end position="590"/>
    </location>
</feature>
<evidence type="ECO:0000256" key="1">
    <source>
        <dbReference type="ARBA" id="ARBA00004141"/>
    </source>
</evidence>
<dbReference type="WBParaSite" id="TMUE_3000013516.1">
    <property type="protein sequence ID" value="TMUE_3000013516.1"/>
    <property type="gene ID" value="WBGene00292155"/>
</dbReference>
<evidence type="ECO:0000256" key="2">
    <source>
        <dbReference type="ARBA" id="ARBA00022692"/>
    </source>
</evidence>
<dbReference type="PANTHER" id="PTHR21041">
    <property type="entry name" value="DENDRITIC CELL-SPECIFIC TRANSMEMBRANE PROTEIN"/>
    <property type="match status" value="1"/>
</dbReference>
<keyword evidence="3 6" id="KW-1133">Transmembrane helix</keyword>
<dbReference type="AlphaFoldDB" id="A0A5S6R1I5"/>
<accession>A0A5S6R1I5</accession>
<dbReference type="PANTHER" id="PTHR21041:SF17">
    <property type="entry name" value="E3 UBIQUITIN-PROTEIN LIGASE DCST1"/>
    <property type="match status" value="1"/>
</dbReference>
<protein>
    <submittedName>
        <fullName evidence="9">DC_STAMP domain-containing protein</fullName>
    </submittedName>
</protein>
<evidence type="ECO:0000313" key="8">
    <source>
        <dbReference type="Proteomes" id="UP000046395"/>
    </source>
</evidence>
<dbReference type="InterPro" id="IPR051856">
    <property type="entry name" value="CSR-E3_Ligase_Protein"/>
</dbReference>
<comment type="subcellular location">
    <subcellularLocation>
        <location evidence="1">Membrane</location>
        <topology evidence="1">Multi-pass membrane protein</topology>
    </subcellularLocation>
</comment>
<evidence type="ECO:0000256" key="5">
    <source>
        <dbReference type="SAM" id="MobiDB-lite"/>
    </source>
</evidence>
<evidence type="ECO:0000256" key="3">
    <source>
        <dbReference type="ARBA" id="ARBA00022989"/>
    </source>
</evidence>
<evidence type="ECO:0000313" key="9">
    <source>
        <dbReference type="WBParaSite" id="TMUE_3000013516.1"/>
    </source>
</evidence>
<dbReference type="GO" id="GO:0016020">
    <property type="term" value="C:membrane"/>
    <property type="evidence" value="ECO:0007669"/>
    <property type="project" value="UniProtKB-SubCell"/>
</dbReference>
<keyword evidence="2 6" id="KW-0812">Transmembrane</keyword>
<dbReference type="Proteomes" id="UP000046395">
    <property type="component" value="Unassembled WGS sequence"/>
</dbReference>
<feature type="transmembrane region" description="Helical" evidence="6">
    <location>
        <begin position="548"/>
        <end position="567"/>
    </location>
</feature>
<keyword evidence="8" id="KW-1185">Reference proteome</keyword>
<feature type="transmembrane region" description="Helical" evidence="6">
    <location>
        <begin position="12"/>
        <end position="32"/>
    </location>
</feature>